<dbReference type="AlphaFoldDB" id="A0A517YKN3"/>
<dbReference type="KEGG" id="aagg:ETAA8_59330"/>
<dbReference type="InterPro" id="IPR009783">
    <property type="entry name" value="DUF1348"/>
</dbReference>
<keyword evidence="2" id="KW-1185">Reference proteome</keyword>
<gene>
    <name evidence="1" type="ORF">ETAA8_59330</name>
</gene>
<dbReference type="PANTHER" id="PTHR31757">
    <property type="entry name" value="SLL0781 PROTEIN"/>
    <property type="match status" value="1"/>
</dbReference>
<proteinExistence type="predicted"/>
<dbReference type="Proteomes" id="UP000315017">
    <property type="component" value="Chromosome"/>
</dbReference>
<dbReference type="OrthoDB" id="9787970at2"/>
<evidence type="ECO:0000313" key="2">
    <source>
        <dbReference type="Proteomes" id="UP000315017"/>
    </source>
</evidence>
<dbReference type="SUPFAM" id="SSF54427">
    <property type="entry name" value="NTF2-like"/>
    <property type="match status" value="1"/>
</dbReference>
<dbReference type="PANTHER" id="PTHR31757:SF0">
    <property type="entry name" value="SLL0781 PROTEIN"/>
    <property type="match status" value="1"/>
</dbReference>
<dbReference type="InterPro" id="IPR032710">
    <property type="entry name" value="NTF2-like_dom_sf"/>
</dbReference>
<dbReference type="Gene3D" id="3.10.450.50">
    <property type="match status" value="1"/>
</dbReference>
<organism evidence="1 2">
    <name type="scientific">Anatilimnocola aggregata</name>
    <dbReference type="NCBI Taxonomy" id="2528021"/>
    <lineage>
        <taxon>Bacteria</taxon>
        <taxon>Pseudomonadati</taxon>
        <taxon>Planctomycetota</taxon>
        <taxon>Planctomycetia</taxon>
        <taxon>Pirellulales</taxon>
        <taxon>Pirellulaceae</taxon>
        <taxon>Anatilimnocola</taxon>
    </lineage>
</organism>
<sequence>MTIIRPPFTLETATAKVRAAEDAWNSRDPQRVSMAYSEDSEWRNRDRFLRGRDQIREFLTTKWDRELDYRLTKSLWSFTENRIAVRFQYEYHNVHGQWFRAYGNELWEFDDEGLMLRREASINDLTIQVAERKFHWPAPGPRPADDSGIPTVR</sequence>
<accession>A0A517YKN3</accession>
<dbReference type="EMBL" id="CP036274">
    <property type="protein sequence ID" value="QDU30784.1"/>
    <property type="molecule type" value="Genomic_DNA"/>
</dbReference>
<reference evidence="1 2" key="1">
    <citation type="submission" date="2019-02" db="EMBL/GenBank/DDBJ databases">
        <title>Deep-cultivation of Planctomycetes and their phenomic and genomic characterization uncovers novel biology.</title>
        <authorList>
            <person name="Wiegand S."/>
            <person name="Jogler M."/>
            <person name="Boedeker C."/>
            <person name="Pinto D."/>
            <person name="Vollmers J."/>
            <person name="Rivas-Marin E."/>
            <person name="Kohn T."/>
            <person name="Peeters S.H."/>
            <person name="Heuer A."/>
            <person name="Rast P."/>
            <person name="Oberbeckmann S."/>
            <person name="Bunk B."/>
            <person name="Jeske O."/>
            <person name="Meyerdierks A."/>
            <person name="Storesund J.E."/>
            <person name="Kallscheuer N."/>
            <person name="Luecker S."/>
            <person name="Lage O.M."/>
            <person name="Pohl T."/>
            <person name="Merkel B.J."/>
            <person name="Hornburger P."/>
            <person name="Mueller R.-W."/>
            <person name="Bruemmer F."/>
            <person name="Labrenz M."/>
            <person name="Spormann A.M."/>
            <person name="Op den Camp H."/>
            <person name="Overmann J."/>
            <person name="Amann R."/>
            <person name="Jetten M.S.M."/>
            <person name="Mascher T."/>
            <person name="Medema M.H."/>
            <person name="Devos D.P."/>
            <person name="Kaster A.-K."/>
            <person name="Ovreas L."/>
            <person name="Rohde M."/>
            <person name="Galperin M.Y."/>
            <person name="Jogler C."/>
        </authorList>
    </citation>
    <scope>NUCLEOTIDE SEQUENCE [LARGE SCALE GENOMIC DNA]</scope>
    <source>
        <strain evidence="1 2">ETA_A8</strain>
    </source>
</reference>
<dbReference type="Pfam" id="PF07080">
    <property type="entry name" value="DUF1348"/>
    <property type="match status" value="1"/>
</dbReference>
<evidence type="ECO:0000313" key="1">
    <source>
        <dbReference type="EMBL" id="QDU30784.1"/>
    </source>
</evidence>
<dbReference type="RefSeq" id="WP_145096818.1">
    <property type="nucleotide sequence ID" value="NZ_CP036274.1"/>
</dbReference>
<protein>
    <submittedName>
        <fullName evidence="1">SnoaL-like domain protein</fullName>
    </submittedName>
</protein>
<name>A0A517YKN3_9BACT</name>